<evidence type="ECO:0000259" key="20">
    <source>
        <dbReference type="Pfam" id="PF13649"/>
    </source>
</evidence>
<dbReference type="GO" id="GO:0008270">
    <property type="term" value="F:zinc ion binding"/>
    <property type="evidence" value="ECO:0007669"/>
    <property type="project" value="UniProtKB-KW"/>
</dbReference>
<evidence type="ECO:0000259" key="21">
    <source>
        <dbReference type="Pfam" id="PF21137"/>
    </source>
</evidence>
<keyword evidence="12" id="KW-0007">Acetylation</keyword>
<keyword evidence="13" id="KW-0539">Nucleus</keyword>
<evidence type="ECO:0000313" key="24">
    <source>
        <dbReference type="Proteomes" id="UP000694701"/>
    </source>
</evidence>
<protein>
    <recommendedName>
        <fullName evidence="16">Protein arginine N-methyltransferase 3</fullName>
        <ecNumber evidence="3">2.1.1.319</ecNumber>
    </recommendedName>
    <alternativeName>
        <fullName evidence="17">Heterogeneous nuclear ribonucleoprotein methyltransferase-like protein 3</fullName>
    </alternativeName>
</protein>
<dbReference type="AlphaFoldDB" id="A0A8C2CJX8"/>
<evidence type="ECO:0000256" key="6">
    <source>
        <dbReference type="ARBA" id="ARBA00022603"/>
    </source>
</evidence>
<feature type="domain" description="Protein arginine N-methyltransferase 3-like C2H2 zinc finger" evidence="21">
    <location>
        <begin position="54"/>
        <end position="95"/>
    </location>
</feature>
<evidence type="ECO:0000256" key="5">
    <source>
        <dbReference type="ARBA" id="ARBA00022553"/>
    </source>
</evidence>
<dbReference type="Pfam" id="PF22528">
    <property type="entry name" value="PRMT_C"/>
    <property type="match status" value="1"/>
</dbReference>
<evidence type="ECO:0000256" key="16">
    <source>
        <dbReference type="ARBA" id="ARBA00069516"/>
    </source>
</evidence>
<evidence type="ECO:0000256" key="7">
    <source>
        <dbReference type="ARBA" id="ARBA00022679"/>
    </source>
</evidence>
<evidence type="ECO:0000256" key="13">
    <source>
        <dbReference type="ARBA" id="ARBA00023242"/>
    </source>
</evidence>
<dbReference type="GO" id="GO:0005829">
    <property type="term" value="C:cytosol"/>
    <property type="evidence" value="ECO:0007669"/>
    <property type="project" value="UniProtKB-SubCell"/>
</dbReference>
<dbReference type="CDD" id="cd02440">
    <property type="entry name" value="AdoMet_MTases"/>
    <property type="match status" value="1"/>
</dbReference>
<dbReference type="GO" id="GO:0042054">
    <property type="term" value="F:histone methyltransferase activity"/>
    <property type="evidence" value="ECO:0007669"/>
    <property type="project" value="TreeGrafter"/>
</dbReference>
<comment type="catalytic activity">
    <reaction evidence="15">
        <text>L-arginyl-[protein] + S-adenosyl-L-methionine = N(omega)-methyl-L-arginyl-[protein] + S-adenosyl-L-homocysteine + H(+)</text>
        <dbReference type="Rhea" id="RHEA:48100"/>
        <dbReference type="Rhea" id="RHEA-COMP:10532"/>
        <dbReference type="Rhea" id="RHEA-COMP:11990"/>
        <dbReference type="ChEBI" id="CHEBI:15378"/>
        <dbReference type="ChEBI" id="CHEBI:29965"/>
        <dbReference type="ChEBI" id="CHEBI:57856"/>
        <dbReference type="ChEBI" id="CHEBI:59789"/>
        <dbReference type="ChEBI" id="CHEBI:65280"/>
    </reaction>
    <physiologicalReaction direction="left-to-right" evidence="15">
        <dbReference type="Rhea" id="RHEA:48101"/>
    </physiologicalReaction>
</comment>
<evidence type="ECO:0000256" key="15">
    <source>
        <dbReference type="ARBA" id="ARBA00049303"/>
    </source>
</evidence>
<dbReference type="GO" id="GO:0032259">
    <property type="term" value="P:methylation"/>
    <property type="evidence" value="ECO:0007669"/>
    <property type="project" value="UniProtKB-KW"/>
</dbReference>
<evidence type="ECO:0000256" key="19">
    <source>
        <dbReference type="SAM" id="Coils"/>
    </source>
</evidence>
<dbReference type="PANTHER" id="PTHR11006">
    <property type="entry name" value="PROTEIN ARGININE N-METHYLTRANSFERASE"/>
    <property type="match status" value="1"/>
</dbReference>
<keyword evidence="4" id="KW-0963">Cytoplasm</keyword>
<dbReference type="InterPro" id="IPR036236">
    <property type="entry name" value="Znf_C2H2_sf"/>
</dbReference>
<evidence type="ECO:0000256" key="3">
    <source>
        <dbReference type="ARBA" id="ARBA00011925"/>
    </source>
</evidence>
<reference evidence="23" key="1">
    <citation type="submission" date="2025-08" db="UniProtKB">
        <authorList>
            <consortium name="Ensembl"/>
        </authorList>
    </citation>
    <scope>IDENTIFICATION</scope>
</reference>
<dbReference type="PANTHER" id="PTHR11006:SF53">
    <property type="entry name" value="PROTEIN ARGININE N-METHYLTRANSFERASE 3"/>
    <property type="match status" value="1"/>
</dbReference>
<keyword evidence="19" id="KW-0175">Coiled coil</keyword>
<feature type="domain" description="Protein arginine N-methyltransferase" evidence="22">
    <location>
        <begin position="333"/>
        <end position="491"/>
    </location>
</feature>
<evidence type="ECO:0000256" key="8">
    <source>
        <dbReference type="ARBA" id="ARBA00022691"/>
    </source>
</evidence>
<dbReference type="Proteomes" id="UP000694701">
    <property type="component" value="Unplaced"/>
</dbReference>
<evidence type="ECO:0000256" key="2">
    <source>
        <dbReference type="ARBA" id="ARBA00004514"/>
    </source>
</evidence>
<dbReference type="Pfam" id="PF21137">
    <property type="entry name" value="ANM3_C2H2_Zf"/>
    <property type="match status" value="1"/>
</dbReference>
<dbReference type="InterPro" id="IPR029063">
    <property type="entry name" value="SAM-dependent_MTases_sf"/>
</dbReference>
<keyword evidence="5" id="KW-0597">Phosphoprotein</keyword>
<feature type="domain" description="Methyltransferase" evidence="20">
    <location>
        <begin position="230"/>
        <end position="325"/>
    </location>
</feature>
<keyword evidence="9" id="KW-0479">Metal-binding</keyword>
<accession>A0A8C2CJX8</accession>
<dbReference type="Gene3D" id="3.40.50.150">
    <property type="entry name" value="Vaccinia Virus protein VP39"/>
    <property type="match status" value="1"/>
</dbReference>
<name>A0A8C2CJX8_CYPCA</name>
<dbReference type="Gene3D" id="2.70.160.11">
    <property type="entry name" value="Hnrnp arginine n-methyltransferase1"/>
    <property type="match status" value="1"/>
</dbReference>
<feature type="coiled-coil region" evidence="19">
    <location>
        <begin position="126"/>
        <end position="160"/>
    </location>
</feature>
<keyword evidence="8 18" id="KW-0949">S-adenosyl-L-methionine</keyword>
<organism evidence="23 24">
    <name type="scientific">Cyprinus carpio</name>
    <name type="common">Common carp</name>
    <dbReference type="NCBI Taxonomy" id="7962"/>
    <lineage>
        <taxon>Eukaryota</taxon>
        <taxon>Metazoa</taxon>
        <taxon>Chordata</taxon>
        <taxon>Craniata</taxon>
        <taxon>Vertebrata</taxon>
        <taxon>Euteleostomi</taxon>
        <taxon>Actinopterygii</taxon>
        <taxon>Neopterygii</taxon>
        <taxon>Teleostei</taxon>
        <taxon>Ostariophysi</taxon>
        <taxon>Cypriniformes</taxon>
        <taxon>Cyprinidae</taxon>
        <taxon>Cyprininae</taxon>
        <taxon>Cyprinus</taxon>
    </lineage>
</organism>
<dbReference type="Ensembl" id="ENSCCRT00020011128.1">
    <property type="protein sequence ID" value="ENSCCRP00020010017.1"/>
    <property type="gene ID" value="ENSCCRG00020005039.1"/>
</dbReference>
<evidence type="ECO:0000256" key="4">
    <source>
        <dbReference type="ARBA" id="ARBA00022490"/>
    </source>
</evidence>
<evidence type="ECO:0000259" key="22">
    <source>
        <dbReference type="Pfam" id="PF22528"/>
    </source>
</evidence>
<dbReference type="InterPro" id="IPR049482">
    <property type="entry name" value="ANM3-like_C2H2_Zf"/>
</dbReference>
<keyword evidence="10" id="KW-0863">Zinc-finger</keyword>
<keyword evidence="7 18" id="KW-0808">Transferase</keyword>
<dbReference type="InterPro" id="IPR025799">
    <property type="entry name" value="Arg_MeTrfase"/>
</dbReference>
<evidence type="ECO:0000256" key="12">
    <source>
        <dbReference type="ARBA" id="ARBA00022990"/>
    </source>
</evidence>
<dbReference type="Pfam" id="PF13649">
    <property type="entry name" value="Methyltransf_25"/>
    <property type="match status" value="1"/>
</dbReference>
<keyword evidence="6 18" id="KW-0489">Methyltransferase</keyword>
<evidence type="ECO:0000256" key="9">
    <source>
        <dbReference type="ARBA" id="ARBA00022723"/>
    </source>
</evidence>
<evidence type="ECO:0000256" key="14">
    <source>
        <dbReference type="ARBA" id="ARBA00047384"/>
    </source>
</evidence>
<gene>
    <name evidence="23" type="primary">LOC109092606</name>
</gene>
<dbReference type="InterPro" id="IPR041698">
    <property type="entry name" value="Methyltransf_25"/>
</dbReference>
<dbReference type="FunFam" id="2.70.160.11:FF:000005">
    <property type="entry name" value="protein arginine N-methyltransferase 3 isoform X2"/>
    <property type="match status" value="1"/>
</dbReference>
<dbReference type="SUPFAM" id="SSF57667">
    <property type="entry name" value="beta-beta-alpha zinc fingers"/>
    <property type="match status" value="1"/>
</dbReference>
<comment type="subcellular location">
    <subcellularLocation>
        <location evidence="2">Cytoplasm</location>
        <location evidence="2">Cytosol</location>
    </subcellularLocation>
    <subcellularLocation>
        <location evidence="1">Nucleus</location>
    </subcellularLocation>
</comment>
<sequence length="502" mass="56853">MTRMRKTRTQETTTSWQRTQVMMYPSYLTVMRNNGSRWRRDLNTSQSRVYSVTGLDDYGYIKMINYIRNTKSSAESLLLTSNGPLPWDSDEYLKPALADDPLLQIDVEELSEATAVTLSPAADDQVSLLLQRATQAEDRAQRAEEALARAMDDLHKLKLLAQGLVLNADTSRGPSRSGAIAELREDEDEAYFSSYGHYSIHEEMLKDKVRTESYRDFMYRNMDIFKGKVVLDVGCGTGILSMFAAKAGARKVIAVDQSEIIYQAMDIVRSNKLEDTITLIKGRIEEIDLPVEKVDIIISEWMGYFLLFESMLDSVLYARDRYLAEDGLVYPDRCNISLAAVGDTQKHSDRIAFWDAVYGFKMTCMKKAVIPEPVVEMLKPETVISEPAVIKTIDCGSVTVSELKFTEDFSLKITASTFCTAIVGYFDIFFDKSCRNKVMFSTAPDCTKTHWKQTVFLLESPIPVKTGEELRGQITVHKNRKDPRALLITLDIAGRKQTYSLQ</sequence>
<evidence type="ECO:0000256" key="11">
    <source>
        <dbReference type="ARBA" id="ARBA00022833"/>
    </source>
</evidence>
<dbReference type="GO" id="GO:0005634">
    <property type="term" value="C:nucleus"/>
    <property type="evidence" value="ECO:0007669"/>
    <property type="project" value="UniProtKB-SubCell"/>
</dbReference>
<dbReference type="SUPFAM" id="SSF53335">
    <property type="entry name" value="S-adenosyl-L-methionine-dependent methyltransferases"/>
    <property type="match status" value="1"/>
</dbReference>
<evidence type="ECO:0000256" key="1">
    <source>
        <dbReference type="ARBA" id="ARBA00004123"/>
    </source>
</evidence>
<keyword evidence="11" id="KW-0862">Zinc</keyword>
<evidence type="ECO:0000256" key="10">
    <source>
        <dbReference type="ARBA" id="ARBA00022771"/>
    </source>
</evidence>
<dbReference type="PROSITE" id="PS51678">
    <property type="entry name" value="SAM_MT_PRMT"/>
    <property type="match status" value="1"/>
</dbReference>
<dbReference type="EC" id="2.1.1.319" evidence="3"/>
<evidence type="ECO:0000256" key="17">
    <source>
        <dbReference type="ARBA" id="ARBA00075283"/>
    </source>
</evidence>
<dbReference type="FunFam" id="3.40.50.150:FF:000034">
    <property type="entry name" value="Protein arginine N-methyltransferase 3"/>
    <property type="match status" value="1"/>
</dbReference>
<evidence type="ECO:0000313" key="23">
    <source>
        <dbReference type="Ensembl" id="ENSCCRP00020010017.1"/>
    </source>
</evidence>
<proteinExistence type="predicted"/>
<dbReference type="GO" id="GO:0035242">
    <property type="term" value="F:protein-arginine omega-N asymmetric methyltransferase activity"/>
    <property type="evidence" value="ECO:0007669"/>
    <property type="project" value="UniProtKB-EC"/>
</dbReference>
<comment type="catalytic activity">
    <reaction evidence="14">
        <text>L-arginyl-[protein] + 2 S-adenosyl-L-methionine = N(omega),N(omega)-dimethyl-L-arginyl-[protein] + 2 S-adenosyl-L-homocysteine + 2 H(+)</text>
        <dbReference type="Rhea" id="RHEA:48096"/>
        <dbReference type="Rhea" id="RHEA-COMP:10532"/>
        <dbReference type="Rhea" id="RHEA-COMP:11991"/>
        <dbReference type="ChEBI" id="CHEBI:15378"/>
        <dbReference type="ChEBI" id="CHEBI:29965"/>
        <dbReference type="ChEBI" id="CHEBI:57856"/>
        <dbReference type="ChEBI" id="CHEBI:59789"/>
        <dbReference type="ChEBI" id="CHEBI:61897"/>
        <dbReference type="EC" id="2.1.1.319"/>
    </reaction>
    <physiologicalReaction direction="left-to-right" evidence="14">
        <dbReference type="Rhea" id="RHEA:48097"/>
    </physiologicalReaction>
</comment>
<dbReference type="InterPro" id="IPR055135">
    <property type="entry name" value="PRMT_dom"/>
</dbReference>
<evidence type="ECO:0000256" key="18">
    <source>
        <dbReference type="PROSITE-ProRule" id="PRU01015"/>
    </source>
</evidence>